<evidence type="ECO:0000256" key="2">
    <source>
        <dbReference type="ARBA" id="ARBA00023125"/>
    </source>
</evidence>
<gene>
    <name evidence="5" type="ORF">GCM10009836_31830</name>
</gene>
<dbReference type="PROSITE" id="PS50949">
    <property type="entry name" value="HTH_GNTR"/>
    <property type="match status" value="1"/>
</dbReference>
<dbReference type="CDD" id="cd07377">
    <property type="entry name" value="WHTH_GntR"/>
    <property type="match status" value="1"/>
</dbReference>
<dbReference type="Gene3D" id="1.20.120.530">
    <property type="entry name" value="GntR ligand-binding domain-like"/>
    <property type="match status" value="1"/>
</dbReference>
<dbReference type="Proteomes" id="UP001500449">
    <property type="component" value="Unassembled WGS sequence"/>
</dbReference>
<dbReference type="PRINTS" id="PR00035">
    <property type="entry name" value="HTHGNTR"/>
</dbReference>
<dbReference type="InterPro" id="IPR008920">
    <property type="entry name" value="TF_FadR/GntR_C"/>
</dbReference>
<reference evidence="5 6" key="1">
    <citation type="journal article" date="2019" name="Int. J. Syst. Evol. Microbiol.">
        <title>The Global Catalogue of Microorganisms (GCM) 10K type strain sequencing project: providing services to taxonomists for standard genome sequencing and annotation.</title>
        <authorList>
            <consortium name="The Broad Institute Genomics Platform"/>
            <consortium name="The Broad Institute Genome Sequencing Center for Infectious Disease"/>
            <person name="Wu L."/>
            <person name="Ma J."/>
        </authorList>
    </citation>
    <scope>NUCLEOTIDE SEQUENCE [LARGE SCALE GENOMIC DNA]</scope>
    <source>
        <strain evidence="5 6">JCM 16009</strain>
    </source>
</reference>
<dbReference type="Pfam" id="PF07729">
    <property type="entry name" value="FCD"/>
    <property type="match status" value="1"/>
</dbReference>
<proteinExistence type="predicted"/>
<dbReference type="Pfam" id="PF00392">
    <property type="entry name" value="GntR"/>
    <property type="match status" value="1"/>
</dbReference>
<dbReference type="PANTHER" id="PTHR43537:SF5">
    <property type="entry name" value="UXU OPERON TRANSCRIPTIONAL REGULATOR"/>
    <property type="match status" value="1"/>
</dbReference>
<evidence type="ECO:0000313" key="6">
    <source>
        <dbReference type="Proteomes" id="UP001500449"/>
    </source>
</evidence>
<evidence type="ECO:0000256" key="1">
    <source>
        <dbReference type="ARBA" id="ARBA00023015"/>
    </source>
</evidence>
<keyword evidence="3" id="KW-0804">Transcription</keyword>
<evidence type="ECO:0000256" key="3">
    <source>
        <dbReference type="ARBA" id="ARBA00023163"/>
    </source>
</evidence>
<dbReference type="SMART" id="SM00895">
    <property type="entry name" value="FCD"/>
    <property type="match status" value="1"/>
</dbReference>
<dbReference type="InterPro" id="IPR036390">
    <property type="entry name" value="WH_DNA-bd_sf"/>
</dbReference>
<dbReference type="Gene3D" id="1.10.10.10">
    <property type="entry name" value="Winged helix-like DNA-binding domain superfamily/Winged helix DNA-binding domain"/>
    <property type="match status" value="1"/>
</dbReference>
<organism evidence="5 6">
    <name type="scientific">Pseudonocardia ailaonensis</name>
    <dbReference type="NCBI Taxonomy" id="367279"/>
    <lineage>
        <taxon>Bacteria</taxon>
        <taxon>Bacillati</taxon>
        <taxon>Actinomycetota</taxon>
        <taxon>Actinomycetes</taxon>
        <taxon>Pseudonocardiales</taxon>
        <taxon>Pseudonocardiaceae</taxon>
        <taxon>Pseudonocardia</taxon>
    </lineage>
</organism>
<dbReference type="SMART" id="SM00345">
    <property type="entry name" value="HTH_GNTR"/>
    <property type="match status" value="1"/>
</dbReference>
<dbReference type="EMBL" id="BAAAQK010000007">
    <property type="protein sequence ID" value="GAA1849678.1"/>
    <property type="molecule type" value="Genomic_DNA"/>
</dbReference>
<evidence type="ECO:0000313" key="5">
    <source>
        <dbReference type="EMBL" id="GAA1849678.1"/>
    </source>
</evidence>
<dbReference type="RefSeq" id="WP_344417240.1">
    <property type="nucleotide sequence ID" value="NZ_BAAAQK010000007.1"/>
</dbReference>
<keyword evidence="6" id="KW-1185">Reference proteome</keyword>
<comment type="caution">
    <text evidence="5">The sequence shown here is derived from an EMBL/GenBank/DDBJ whole genome shotgun (WGS) entry which is preliminary data.</text>
</comment>
<name>A0ABN2N320_9PSEU</name>
<keyword evidence="1" id="KW-0805">Transcription regulation</keyword>
<evidence type="ECO:0000259" key="4">
    <source>
        <dbReference type="PROSITE" id="PS50949"/>
    </source>
</evidence>
<keyword evidence="2" id="KW-0238">DNA-binding</keyword>
<dbReference type="PANTHER" id="PTHR43537">
    <property type="entry name" value="TRANSCRIPTIONAL REGULATOR, GNTR FAMILY"/>
    <property type="match status" value="1"/>
</dbReference>
<dbReference type="InterPro" id="IPR000524">
    <property type="entry name" value="Tscrpt_reg_HTH_GntR"/>
</dbReference>
<dbReference type="SUPFAM" id="SSF46785">
    <property type="entry name" value="Winged helix' DNA-binding domain"/>
    <property type="match status" value="1"/>
</dbReference>
<protein>
    <recommendedName>
        <fullName evidence="4">HTH gntR-type domain-containing protein</fullName>
    </recommendedName>
</protein>
<feature type="domain" description="HTH gntR-type" evidence="4">
    <location>
        <begin position="7"/>
        <end position="75"/>
    </location>
</feature>
<accession>A0ABN2N320</accession>
<sequence length="254" mass="27649">MVRVAREKASDLIIRSVKEKVASGELAPGARLPNERDFAAQYRVSQPTAREAVRGLEVLGLVTSRHGSGVFVASDVHTLVANNLGLLLQLKQMEILDVFDVRVVLGRESVRLAAGNRDVADLARIRQALDALDAATTDHEYALAGIDFLGSLSAASGNPLLATLEVFLLRISAQFQLAAYGGRAPGWWTDADLDLQGARRRLYETLRDGPVGRVEEVWWEYTSAVRERFATDPRLTGIRLADSAVANAMASQNV</sequence>
<dbReference type="InterPro" id="IPR011711">
    <property type="entry name" value="GntR_C"/>
</dbReference>
<dbReference type="SUPFAM" id="SSF48008">
    <property type="entry name" value="GntR ligand-binding domain-like"/>
    <property type="match status" value="1"/>
</dbReference>
<dbReference type="InterPro" id="IPR036388">
    <property type="entry name" value="WH-like_DNA-bd_sf"/>
</dbReference>